<evidence type="ECO:0000313" key="8">
    <source>
        <dbReference type="Proteomes" id="UP001632037"/>
    </source>
</evidence>
<feature type="compositionally biased region" description="Basic residues" evidence="5">
    <location>
        <begin position="15"/>
        <end position="24"/>
    </location>
</feature>
<proteinExistence type="predicted"/>
<dbReference type="GO" id="GO:0003677">
    <property type="term" value="F:DNA binding"/>
    <property type="evidence" value="ECO:0007669"/>
    <property type="project" value="UniProtKB-KW"/>
</dbReference>
<evidence type="ECO:0000256" key="2">
    <source>
        <dbReference type="ARBA" id="ARBA00023125"/>
    </source>
</evidence>
<evidence type="ECO:0000256" key="1">
    <source>
        <dbReference type="ARBA" id="ARBA00023015"/>
    </source>
</evidence>
<evidence type="ECO:0000256" key="5">
    <source>
        <dbReference type="SAM" id="MobiDB-lite"/>
    </source>
</evidence>
<evidence type="ECO:0000259" key="6">
    <source>
        <dbReference type="PROSITE" id="PS51519"/>
    </source>
</evidence>
<evidence type="ECO:0000313" key="7">
    <source>
        <dbReference type="EMBL" id="KAL3659303.1"/>
    </source>
</evidence>
<comment type="caution">
    <text evidence="7">The sequence shown here is derived from an EMBL/GenBank/DDBJ whole genome shotgun (WGS) entry which is preliminary data.</text>
</comment>
<gene>
    <name evidence="7" type="ORF">V7S43_015574</name>
</gene>
<evidence type="ECO:0000256" key="4">
    <source>
        <dbReference type="ARBA" id="ARBA00023242"/>
    </source>
</evidence>
<accession>A0ABD3EXX4</accession>
<dbReference type="Proteomes" id="UP001632037">
    <property type="component" value="Unassembled WGS sequence"/>
</dbReference>
<feature type="region of interest" description="Disordered" evidence="5">
    <location>
        <begin position="1"/>
        <end position="25"/>
    </location>
</feature>
<feature type="domain" description="RWP-RK" evidence="6">
    <location>
        <begin position="14"/>
        <end position="105"/>
    </location>
</feature>
<keyword evidence="8" id="KW-1185">Reference proteome</keyword>
<reference evidence="7 8" key="1">
    <citation type="submission" date="2024-09" db="EMBL/GenBank/DDBJ databases">
        <title>Genome sequencing and assembly of Phytophthora oleae, isolate VK10A, causative agent of rot of olive drupes.</title>
        <authorList>
            <person name="Conti Taguali S."/>
            <person name="Riolo M."/>
            <person name="La Spada F."/>
            <person name="Cacciola S.O."/>
            <person name="Dionisio G."/>
        </authorList>
    </citation>
    <scope>NUCLEOTIDE SEQUENCE [LARGE SCALE GENOMIC DNA]</scope>
    <source>
        <strain evidence="7 8">VK10A</strain>
    </source>
</reference>
<keyword evidence="4" id="KW-0539">Nucleus</keyword>
<sequence length="168" mass="19027">MAVVKAKVAPSTPVKKTKASRKRSPPIIQPRKSRLVFAFSKEFLSQFFHVSQRTAADLLGVSVITIKRCCKREGFKWPYRANKYRLAKEAKKKSKREWTDKAIAFHQLPLDCLKVADDELMPEVGSECTTDTESVEEEEQEKQDACAGLFMLMTSVSSCVGVQRKIQL</sequence>
<organism evidence="7 8">
    <name type="scientific">Phytophthora oleae</name>
    <dbReference type="NCBI Taxonomy" id="2107226"/>
    <lineage>
        <taxon>Eukaryota</taxon>
        <taxon>Sar</taxon>
        <taxon>Stramenopiles</taxon>
        <taxon>Oomycota</taxon>
        <taxon>Peronosporomycetes</taxon>
        <taxon>Peronosporales</taxon>
        <taxon>Peronosporaceae</taxon>
        <taxon>Phytophthora</taxon>
    </lineage>
</organism>
<keyword evidence="3" id="KW-0804">Transcription</keyword>
<dbReference type="AlphaFoldDB" id="A0ABD3EXX4"/>
<name>A0ABD3EXX4_9STRA</name>
<evidence type="ECO:0000256" key="3">
    <source>
        <dbReference type="ARBA" id="ARBA00023163"/>
    </source>
</evidence>
<protein>
    <recommendedName>
        <fullName evidence="6">RWP-RK domain-containing protein</fullName>
    </recommendedName>
</protein>
<dbReference type="PROSITE" id="PS51519">
    <property type="entry name" value="RWP_RK"/>
    <property type="match status" value="1"/>
</dbReference>
<dbReference type="EMBL" id="JBIMZQ010000047">
    <property type="protein sequence ID" value="KAL3659303.1"/>
    <property type="molecule type" value="Genomic_DNA"/>
</dbReference>
<keyword evidence="1" id="KW-0805">Transcription regulation</keyword>
<dbReference type="InterPro" id="IPR003035">
    <property type="entry name" value="RWP-RK_dom"/>
</dbReference>
<dbReference type="Pfam" id="PF02042">
    <property type="entry name" value="RWP-RK"/>
    <property type="match status" value="1"/>
</dbReference>
<keyword evidence="2" id="KW-0238">DNA-binding</keyword>